<sequence length="139" mass="15725">MGSMSIGGRVKYLGNDYKFKGRFGTIIDIAPPGYRVRWDGCGITQWHGVSDLLVLWGGAEPATEAAQPDPVNQPQHYASGEIECIDAIRASMTKEAFCGYLKGCAQKYFWRYEKKINPVEDIKKARWYSERLIKELEDA</sequence>
<gene>
    <name evidence="1" type="ORF">IBHPHPPA_00041</name>
</gene>
<keyword evidence="2" id="KW-1185">Reference proteome</keyword>
<dbReference type="EMBL" id="OR067835">
    <property type="protein sequence ID" value="WLW41041.1"/>
    <property type="molecule type" value="Genomic_DNA"/>
</dbReference>
<name>A0AA50F403_9CAUD</name>
<proteinExistence type="predicted"/>
<organism evidence="1 2">
    <name type="scientific">Salmonella phage KKP 3828</name>
    <dbReference type="NCBI Taxonomy" id="3041358"/>
    <lineage>
        <taxon>Viruses</taxon>
        <taxon>Duplodnaviria</taxon>
        <taxon>Heunggongvirae</taxon>
        <taxon>Uroviricota</taxon>
        <taxon>Caudoviricetes</taxon>
        <taxon>Autographivirales</taxon>
        <taxon>Autoscriptoviridae</taxon>
        <taxon>Slopekvirinae</taxon>
        <taxon>Koutsourovirus</taxon>
        <taxon>Koutsourovirus KKP3828</taxon>
    </lineage>
</organism>
<dbReference type="Proteomes" id="UP001234853">
    <property type="component" value="Segment"/>
</dbReference>
<evidence type="ECO:0000313" key="1">
    <source>
        <dbReference type="EMBL" id="WLW41041.1"/>
    </source>
</evidence>
<dbReference type="InterPro" id="IPR021739">
    <property type="entry name" value="SaV-like"/>
</dbReference>
<accession>A0AA50F403</accession>
<dbReference type="Pfam" id="PF11753">
    <property type="entry name" value="DUF3310"/>
    <property type="match status" value="1"/>
</dbReference>
<protein>
    <recommendedName>
        <fullName evidence="3">DUF3310 domain-containing protein</fullName>
    </recommendedName>
</protein>
<reference evidence="1" key="1">
    <citation type="submission" date="2023-05" db="EMBL/GenBank/DDBJ databases">
        <title>Genome analysis of newly isolated bacteriophages.</title>
        <authorList>
            <person name="Wojcicki M."/>
            <person name="Swider O."/>
            <person name="Srednicka P."/>
            <person name="Shymialevich D."/>
        </authorList>
    </citation>
    <scope>NUCLEOTIDE SEQUENCE</scope>
</reference>
<evidence type="ECO:0000313" key="2">
    <source>
        <dbReference type="Proteomes" id="UP001234853"/>
    </source>
</evidence>
<evidence type="ECO:0008006" key="3">
    <source>
        <dbReference type="Google" id="ProtNLM"/>
    </source>
</evidence>